<evidence type="ECO:0000313" key="3">
    <source>
        <dbReference type="Proteomes" id="UP000003448"/>
    </source>
</evidence>
<comment type="caution">
    <text evidence="2">The sequence shown here is derived from an EMBL/GenBank/DDBJ whole genome shotgun (WGS) entry which is preliminary data.</text>
</comment>
<dbReference type="EMBL" id="CAIE01000014">
    <property type="protein sequence ID" value="CCH16495.1"/>
    <property type="molecule type" value="Genomic_DNA"/>
</dbReference>
<proteinExistence type="predicted"/>
<feature type="region of interest" description="Disordered" evidence="1">
    <location>
        <begin position="48"/>
        <end position="67"/>
    </location>
</feature>
<accession>I0KY48</accession>
<protein>
    <submittedName>
        <fullName evidence="2">Uncharacterized protein</fullName>
    </submittedName>
</protein>
<organism evidence="2 3">
    <name type="scientific">Micromonospora lupini str. Lupac 08</name>
    <dbReference type="NCBI Taxonomy" id="1150864"/>
    <lineage>
        <taxon>Bacteria</taxon>
        <taxon>Bacillati</taxon>
        <taxon>Actinomycetota</taxon>
        <taxon>Actinomycetes</taxon>
        <taxon>Micromonosporales</taxon>
        <taxon>Micromonosporaceae</taxon>
        <taxon>Micromonospora</taxon>
    </lineage>
</organism>
<sequence>MVLAPSSSGPGRRPLKAVAPVRIRSGLHLCTTRLTSVRRVVSLVRRPFPVPDGAQTPRSPLPTVPLDYSGTACEGGEQEVLAPSSSGPGRRPLKAVAPVRIRSGLQPKGSSRSAR</sequence>
<dbReference type="STRING" id="1150864.MILUP08_41409"/>
<dbReference type="AlphaFoldDB" id="I0KY48"/>
<dbReference type="Proteomes" id="UP000003448">
    <property type="component" value="Unassembled WGS sequence"/>
</dbReference>
<evidence type="ECO:0000256" key="1">
    <source>
        <dbReference type="SAM" id="MobiDB-lite"/>
    </source>
</evidence>
<evidence type="ECO:0000313" key="2">
    <source>
        <dbReference type="EMBL" id="CCH16495.1"/>
    </source>
</evidence>
<reference evidence="3" key="1">
    <citation type="journal article" date="2012" name="J. Bacteriol.">
        <title>Genome Sequence of Micromonospora lupini Lupac 08, Isolated from Root Nodules of Lupinus angustifolius.</title>
        <authorList>
            <person name="Alonso-Vega P."/>
            <person name="Normand P."/>
            <person name="Bacigalupe R."/>
            <person name="Pujic P."/>
            <person name="Lajus A."/>
            <person name="Vallenet D."/>
            <person name="Carro L."/>
            <person name="Coll P."/>
            <person name="Trujillo M.E."/>
        </authorList>
    </citation>
    <scope>NUCLEOTIDE SEQUENCE [LARGE SCALE GENOMIC DNA]</scope>
    <source>
        <strain evidence="3">Lupac 08</strain>
    </source>
</reference>
<name>I0KY48_9ACTN</name>
<keyword evidence="3" id="KW-1185">Reference proteome</keyword>
<gene>
    <name evidence="2" type="ORF">MILUP08_41409</name>
</gene>